<gene>
    <name evidence="2" type="ORF">ECRASSUSDP1_LOCUS9822</name>
</gene>
<proteinExistence type="predicted"/>
<evidence type="ECO:0000256" key="1">
    <source>
        <dbReference type="SAM" id="SignalP"/>
    </source>
</evidence>
<evidence type="ECO:0000313" key="3">
    <source>
        <dbReference type="Proteomes" id="UP001295684"/>
    </source>
</evidence>
<protein>
    <submittedName>
        <fullName evidence="2">Uncharacterized protein</fullName>
    </submittedName>
</protein>
<dbReference type="Proteomes" id="UP001295684">
    <property type="component" value="Unassembled WGS sequence"/>
</dbReference>
<accession>A0AAD1X9W8</accession>
<comment type="caution">
    <text evidence="2">The sequence shown here is derived from an EMBL/GenBank/DDBJ whole genome shotgun (WGS) entry which is preliminary data.</text>
</comment>
<feature type="signal peptide" evidence="1">
    <location>
        <begin position="1"/>
        <end position="16"/>
    </location>
</feature>
<dbReference type="EMBL" id="CAMPGE010009662">
    <property type="protein sequence ID" value="CAI2368529.1"/>
    <property type="molecule type" value="Genomic_DNA"/>
</dbReference>
<organism evidence="2 3">
    <name type="scientific">Euplotes crassus</name>
    <dbReference type="NCBI Taxonomy" id="5936"/>
    <lineage>
        <taxon>Eukaryota</taxon>
        <taxon>Sar</taxon>
        <taxon>Alveolata</taxon>
        <taxon>Ciliophora</taxon>
        <taxon>Intramacronucleata</taxon>
        <taxon>Spirotrichea</taxon>
        <taxon>Hypotrichia</taxon>
        <taxon>Euplotida</taxon>
        <taxon>Euplotidae</taxon>
        <taxon>Moneuplotes</taxon>
    </lineage>
</organism>
<reference evidence="2" key="1">
    <citation type="submission" date="2023-07" db="EMBL/GenBank/DDBJ databases">
        <authorList>
            <consortium name="AG Swart"/>
            <person name="Singh M."/>
            <person name="Singh A."/>
            <person name="Seah K."/>
            <person name="Emmerich C."/>
        </authorList>
    </citation>
    <scope>NUCLEOTIDE SEQUENCE</scope>
    <source>
        <strain evidence="2">DP1</strain>
    </source>
</reference>
<keyword evidence="3" id="KW-1185">Reference proteome</keyword>
<sequence length="59" mass="7287">MLFWVLLNLLERPLILFDILHIYRILILHAFQIFPQICRCSIRLLLAVKLELYYRRFVI</sequence>
<name>A0AAD1X9W8_EUPCR</name>
<evidence type="ECO:0000313" key="2">
    <source>
        <dbReference type="EMBL" id="CAI2368529.1"/>
    </source>
</evidence>
<feature type="chain" id="PRO_5042104434" evidence="1">
    <location>
        <begin position="17"/>
        <end position="59"/>
    </location>
</feature>
<keyword evidence="1" id="KW-0732">Signal</keyword>
<dbReference type="AlphaFoldDB" id="A0AAD1X9W8"/>